<protein>
    <recommendedName>
        <fullName evidence="2">DUF4358 domain-containing protein</fullName>
    </recommendedName>
</protein>
<name>A0A645D719_9ZZZZ</name>
<dbReference type="InterPro" id="IPR025648">
    <property type="entry name" value="DUF4358"/>
</dbReference>
<organism evidence="1">
    <name type="scientific">bioreactor metagenome</name>
    <dbReference type="NCBI Taxonomy" id="1076179"/>
    <lineage>
        <taxon>unclassified sequences</taxon>
        <taxon>metagenomes</taxon>
        <taxon>ecological metagenomes</taxon>
    </lineage>
</organism>
<comment type="caution">
    <text evidence="1">The sequence shown here is derived from an EMBL/GenBank/DDBJ whole genome shotgun (WGS) entry which is preliminary data.</text>
</comment>
<reference evidence="1" key="1">
    <citation type="submission" date="2019-08" db="EMBL/GenBank/DDBJ databases">
        <authorList>
            <person name="Kucharzyk K."/>
            <person name="Murdoch R.W."/>
            <person name="Higgins S."/>
            <person name="Loffler F."/>
        </authorList>
    </citation>
    <scope>NUCLEOTIDE SEQUENCE</scope>
</reference>
<evidence type="ECO:0000313" key="1">
    <source>
        <dbReference type="EMBL" id="MPM85019.1"/>
    </source>
</evidence>
<dbReference type="PROSITE" id="PS51257">
    <property type="entry name" value="PROKAR_LIPOPROTEIN"/>
    <property type="match status" value="1"/>
</dbReference>
<accession>A0A645D719</accession>
<sequence length="165" mass="17851">MKKALALLLTVCSLALLVTGCGSSSKQYNLDDVMSAIEAVAPVPMAADIDDDFLTGMYGISMDDVVEYKGKYSNVNIMSDEILIVKAAKGKTDTIKAAFEARRQAKYDQCNMYLQPQADKAQNGRIVVKGDYVLLVIAGDNDRIANGEVDKVYAEIDKAIDDALA</sequence>
<proteinExistence type="predicted"/>
<dbReference type="AlphaFoldDB" id="A0A645D719"/>
<dbReference type="EMBL" id="VSSQ01033433">
    <property type="protein sequence ID" value="MPM85019.1"/>
    <property type="molecule type" value="Genomic_DNA"/>
</dbReference>
<gene>
    <name evidence="1" type="ORF">SDC9_132096</name>
</gene>
<evidence type="ECO:0008006" key="2">
    <source>
        <dbReference type="Google" id="ProtNLM"/>
    </source>
</evidence>
<dbReference type="Pfam" id="PF14270">
    <property type="entry name" value="DUF4358"/>
    <property type="match status" value="1"/>
</dbReference>